<protein>
    <submittedName>
        <fullName evidence="2">Uncharacterized protein</fullName>
    </submittedName>
</protein>
<dbReference type="AlphaFoldDB" id="A0A0F9G9A9"/>
<keyword evidence="1" id="KW-0812">Transmembrane</keyword>
<reference evidence="2" key="1">
    <citation type="journal article" date="2015" name="Nature">
        <title>Complex archaea that bridge the gap between prokaryotes and eukaryotes.</title>
        <authorList>
            <person name="Spang A."/>
            <person name="Saw J.H."/>
            <person name="Jorgensen S.L."/>
            <person name="Zaremba-Niedzwiedzka K."/>
            <person name="Martijn J."/>
            <person name="Lind A.E."/>
            <person name="van Eijk R."/>
            <person name="Schleper C."/>
            <person name="Guy L."/>
            <person name="Ettema T.J."/>
        </authorList>
    </citation>
    <scope>NUCLEOTIDE SEQUENCE</scope>
</reference>
<name>A0A0F9G9A9_9ZZZZ</name>
<keyword evidence="1" id="KW-0472">Membrane</keyword>
<gene>
    <name evidence="2" type="ORF">LCGC14_2147960</name>
</gene>
<comment type="caution">
    <text evidence="2">The sequence shown here is derived from an EMBL/GenBank/DDBJ whole genome shotgun (WGS) entry which is preliminary data.</text>
</comment>
<accession>A0A0F9G9A9</accession>
<evidence type="ECO:0000313" key="2">
    <source>
        <dbReference type="EMBL" id="KKL66140.1"/>
    </source>
</evidence>
<evidence type="ECO:0000256" key="1">
    <source>
        <dbReference type="SAM" id="Phobius"/>
    </source>
</evidence>
<feature type="transmembrane region" description="Helical" evidence="1">
    <location>
        <begin position="6"/>
        <end position="30"/>
    </location>
</feature>
<keyword evidence="1" id="KW-1133">Transmembrane helix</keyword>
<organism evidence="2">
    <name type="scientific">marine sediment metagenome</name>
    <dbReference type="NCBI Taxonomy" id="412755"/>
    <lineage>
        <taxon>unclassified sequences</taxon>
        <taxon>metagenomes</taxon>
        <taxon>ecological metagenomes</taxon>
    </lineage>
</organism>
<sequence length="61" mass="6835">MVVDITVKVVLIIMAVFFATGIGIAVGKYISDEIHQKNKSKIDSLENELQREKDTNQRISS</sequence>
<dbReference type="EMBL" id="LAZR01027299">
    <property type="protein sequence ID" value="KKL66140.1"/>
    <property type="molecule type" value="Genomic_DNA"/>
</dbReference>
<proteinExistence type="predicted"/>